<protein>
    <recommendedName>
        <fullName evidence="4">Small CPxCG-related zinc finger protein</fullName>
    </recommendedName>
</protein>
<evidence type="ECO:0000313" key="2">
    <source>
        <dbReference type="EMBL" id="MDF9746817.1"/>
    </source>
</evidence>
<accession>A0A9Q4L5B5</accession>
<gene>
    <name evidence="2" type="ORF">NDI89_14595</name>
</gene>
<organism evidence="2 3">
    <name type="scientific">Natrinema salsiterrestre</name>
    <dbReference type="NCBI Taxonomy" id="2950540"/>
    <lineage>
        <taxon>Archaea</taxon>
        <taxon>Methanobacteriati</taxon>
        <taxon>Methanobacteriota</taxon>
        <taxon>Stenosarchaea group</taxon>
        <taxon>Halobacteria</taxon>
        <taxon>Halobacteriales</taxon>
        <taxon>Natrialbaceae</taxon>
        <taxon>Natrinema</taxon>
    </lineage>
</organism>
<evidence type="ECO:0000313" key="3">
    <source>
        <dbReference type="Proteomes" id="UP001154061"/>
    </source>
</evidence>
<keyword evidence="3" id="KW-1185">Reference proteome</keyword>
<dbReference type="EMBL" id="JAMQOT010000005">
    <property type="protein sequence ID" value="MDF9746817.1"/>
    <property type="molecule type" value="Genomic_DNA"/>
</dbReference>
<dbReference type="Proteomes" id="UP001154061">
    <property type="component" value="Unassembled WGS sequence"/>
</dbReference>
<dbReference type="RefSeq" id="WP_277522378.1">
    <property type="nucleotide sequence ID" value="NZ_JAMQOT010000005.1"/>
</dbReference>
<evidence type="ECO:0008006" key="4">
    <source>
        <dbReference type="Google" id="ProtNLM"/>
    </source>
</evidence>
<name>A0A9Q4L5B5_9EURY</name>
<comment type="caution">
    <text evidence="2">The sequence shown here is derived from an EMBL/GenBank/DDBJ whole genome shotgun (WGS) entry which is preliminary data.</text>
</comment>
<reference evidence="2" key="1">
    <citation type="submission" date="2022-06" db="EMBL/GenBank/DDBJ databases">
        <title>Natrinema sp. a new haloarchaeum isolate from saline soil.</title>
        <authorList>
            <person name="Strakova D."/>
            <person name="Galisteo C."/>
            <person name="Sanchez-Porro C."/>
            <person name="Ventosa A."/>
        </authorList>
    </citation>
    <scope>NUCLEOTIDE SEQUENCE</scope>
    <source>
        <strain evidence="2">S1CR25-10</strain>
    </source>
</reference>
<dbReference type="AlphaFoldDB" id="A0A9Q4L5B5"/>
<sequence length="77" mass="8177">MCDDRDARRDDSDACDEHDVPDGRDSLPPDCPTCGESVHVVTASGPYAGTAFPCGCSVGPGRITRDHDGREVDGRTQ</sequence>
<proteinExistence type="predicted"/>
<evidence type="ECO:0000256" key="1">
    <source>
        <dbReference type="SAM" id="MobiDB-lite"/>
    </source>
</evidence>
<feature type="region of interest" description="Disordered" evidence="1">
    <location>
        <begin position="1"/>
        <end position="27"/>
    </location>
</feature>